<dbReference type="AlphaFoldDB" id="A0A814WSD0"/>
<organism evidence="2 3">
    <name type="scientific">Adineta ricciae</name>
    <name type="common">Rotifer</name>
    <dbReference type="NCBI Taxonomy" id="249248"/>
    <lineage>
        <taxon>Eukaryota</taxon>
        <taxon>Metazoa</taxon>
        <taxon>Spiralia</taxon>
        <taxon>Gnathifera</taxon>
        <taxon>Rotifera</taxon>
        <taxon>Eurotatoria</taxon>
        <taxon>Bdelloidea</taxon>
        <taxon>Adinetida</taxon>
        <taxon>Adinetidae</taxon>
        <taxon>Adineta</taxon>
    </lineage>
</organism>
<keyword evidence="3" id="KW-1185">Reference proteome</keyword>
<evidence type="ECO:0000313" key="2">
    <source>
        <dbReference type="EMBL" id="CAF1205606.1"/>
    </source>
</evidence>
<sequence length="406" mass="47145">MFPRARSVSRLRGASPRRETTPSIYDYGPSDNLLVGGGGLSSRLNVYSSDFYAPTSRSSRALSVARFKDIEDEILGTIYEPYERSYRTQSSNRYNSYKTSRPQLTSGTHDFDRYTERIRNRTPIAFDSHYTHYRPYDWYRSAPRTSYYLSPHVYLQPYRSLSVNRSPSIYSSLGRDLSLNSRFNDSMDRVSSIKRSMRDVDYSRELRELRRPTPLTYSAVTHGDDLLNRAREDVRHAVESRVGASGVSAKLNNPRDYFGRTVVELSFKILVSTHSHPYPLLFQYVQYEKDGITDVGVKYTGLSRSVDAKPSTWKAEDVMDMAYEIQALNDDTVDKLYENQLKIHKNRQWLLQDKAGVAPRMYHFDTNTRQARRDVDNALRLVRNLKQLKNETFARLSEPWKIGSYM</sequence>
<name>A0A814WSD0_ADIRI</name>
<evidence type="ECO:0000256" key="1">
    <source>
        <dbReference type="SAM" id="MobiDB-lite"/>
    </source>
</evidence>
<feature type="region of interest" description="Disordered" evidence="1">
    <location>
        <begin position="89"/>
        <end position="108"/>
    </location>
</feature>
<comment type="caution">
    <text evidence="2">The sequence shown here is derived from an EMBL/GenBank/DDBJ whole genome shotgun (WGS) entry which is preliminary data.</text>
</comment>
<evidence type="ECO:0000313" key="3">
    <source>
        <dbReference type="Proteomes" id="UP000663828"/>
    </source>
</evidence>
<proteinExistence type="predicted"/>
<dbReference type="Proteomes" id="UP000663828">
    <property type="component" value="Unassembled WGS sequence"/>
</dbReference>
<reference evidence="2" key="1">
    <citation type="submission" date="2021-02" db="EMBL/GenBank/DDBJ databases">
        <authorList>
            <person name="Nowell W R."/>
        </authorList>
    </citation>
    <scope>NUCLEOTIDE SEQUENCE</scope>
</reference>
<gene>
    <name evidence="2" type="ORF">XAT740_LOCUS23922</name>
</gene>
<dbReference type="EMBL" id="CAJNOR010001827">
    <property type="protein sequence ID" value="CAF1205606.1"/>
    <property type="molecule type" value="Genomic_DNA"/>
</dbReference>
<protein>
    <submittedName>
        <fullName evidence="2">Uncharacterized protein</fullName>
    </submittedName>
</protein>
<feature type="region of interest" description="Disordered" evidence="1">
    <location>
        <begin position="1"/>
        <end position="25"/>
    </location>
</feature>
<accession>A0A814WSD0</accession>